<proteinExistence type="predicted"/>
<organism evidence="1 2">
    <name type="scientific">Apatococcus fuscideae</name>
    <dbReference type="NCBI Taxonomy" id="2026836"/>
    <lineage>
        <taxon>Eukaryota</taxon>
        <taxon>Viridiplantae</taxon>
        <taxon>Chlorophyta</taxon>
        <taxon>core chlorophytes</taxon>
        <taxon>Trebouxiophyceae</taxon>
        <taxon>Chlorellales</taxon>
        <taxon>Chlorellaceae</taxon>
        <taxon>Apatococcus</taxon>
    </lineage>
</organism>
<keyword evidence="2" id="KW-1185">Reference proteome</keyword>
<sequence length="132" mass="14318">MPLLYANLVSQVQFTWHGPTGLAAGSKGHPTNSSAGMQRRSLQKPILVITITDGEPTGEPRGSVVNVGKDTAAQAYLAQLDNDPEVGRNIDATSYYELEAEEFKRKGLNLTPDVWLVKLMMGAIDSIFDAQD</sequence>
<evidence type="ECO:0000313" key="1">
    <source>
        <dbReference type="EMBL" id="KAK9856117.1"/>
    </source>
</evidence>
<dbReference type="EMBL" id="JALJOV010001026">
    <property type="protein sequence ID" value="KAK9856117.1"/>
    <property type="molecule type" value="Genomic_DNA"/>
</dbReference>
<dbReference type="AlphaFoldDB" id="A0AAW1SU67"/>
<protein>
    <recommendedName>
        <fullName evidence="3">VWFA domain-containing protein</fullName>
    </recommendedName>
</protein>
<reference evidence="1 2" key="1">
    <citation type="journal article" date="2024" name="Nat. Commun.">
        <title>Phylogenomics reveals the evolutionary origins of lichenization in chlorophyte algae.</title>
        <authorList>
            <person name="Puginier C."/>
            <person name="Libourel C."/>
            <person name="Otte J."/>
            <person name="Skaloud P."/>
            <person name="Haon M."/>
            <person name="Grisel S."/>
            <person name="Petersen M."/>
            <person name="Berrin J.G."/>
            <person name="Delaux P.M."/>
            <person name="Dal Grande F."/>
            <person name="Keller J."/>
        </authorList>
    </citation>
    <scope>NUCLEOTIDE SEQUENCE [LARGE SCALE GENOMIC DNA]</scope>
    <source>
        <strain evidence="1 2">SAG 2523</strain>
    </source>
</reference>
<accession>A0AAW1SU67</accession>
<evidence type="ECO:0000313" key="2">
    <source>
        <dbReference type="Proteomes" id="UP001485043"/>
    </source>
</evidence>
<name>A0AAW1SU67_9CHLO</name>
<gene>
    <name evidence="1" type="ORF">WJX84_000316</name>
</gene>
<evidence type="ECO:0008006" key="3">
    <source>
        <dbReference type="Google" id="ProtNLM"/>
    </source>
</evidence>
<dbReference type="PANTHER" id="PTHR34706:SF2">
    <property type="entry name" value="RFEF"/>
    <property type="match status" value="1"/>
</dbReference>
<comment type="caution">
    <text evidence="1">The sequence shown here is derived from an EMBL/GenBank/DDBJ whole genome shotgun (WGS) entry which is preliminary data.</text>
</comment>
<dbReference type="Proteomes" id="UP001485043">
    <property type="component" value="Unassembled WGS sequence"/>
</dbReference>
<dbReference type="PANTHER" id="PTHR34706">
    <property type="entry name" value="SLR1338 PROTEIN"/>
    <property type="match status" value="1"/>
</dbReference>